<reference evidence="2 3" key="2">
    <citation type="journal article" date="2009" name="Appl. Environ. Microbiol.">
        <title>Rhizobium sp. strain NGR234 possesses a remarkable number of secretion systems.</title>
        <authorList>
            <person name="Schmeisser C."/>
            <person name="Liesegang H."/>
            <person name="Krysciak D."/>
            <person name="Bakkou N."/>
            <person name="Le Quere A."/>
            <person name="Wollherr A."/>
            <person name="Heinemeyer I."/>
            <person name="Morgenstern B."/>
            <person name="Pommerening-Roeser A."/>
            <person name="Flores M."/>
            <person name="Palacios R."/>
            <person name="Brenner S."/>
            <person name="Gottschalk G."/>
            <person name="Schmitz R.A."/>
            <person name="Broughton W.J."/>
            <person name="Perret X."/>
            <person name="Strittmatter A.W."/>
            <person name="Streit W.R."/>
        </authorList>
    </citation>
    <scope>NUCLEOTIDE SEQUENCE [LARGE SCALE GENOMIC DNA]</scope>
    <source>
        <strain evidence="3">NBRC 101917 / NGR234</strain>
    </source>
</reference>
<name>C3KQL0_SINFN</name>
<evidence type="ECO:0000313" key="3">
    <source>
        <dbReference type="Proteomes" id="UP000001054"/>
    </source>
</evidence>
<keyword evidence="2" id="KW-0614">Plasmid</keyword>
<dbReference type="KEGG" id="rhi:NGR_b09120"/>
<organism evidence="2 3">
    <name type="scientific">Sinorhizobium fredii (strain NBRC 101917 / NGR234)</name>
    <dbReference type="NCBI Taxonomy" id="394"/>
    <lineage>
        <taxon>Bacteria</taxon>
        <taxon>Pseudomonadati</taxon>
        <taxon>Pseudomonadota</taxon>
        <taxon>Alphaproteobacteria</taxon>
        <taxon>Hyphomicrobiales</taxon>
        <taxon>Rhizobiaceae</taxon>
        <taxon>Sinorhizobium/Ensifer group</taxon>
        <taxon>Sinorhizobium</taxon>
    </lineage>
</organism>
<evidence type="ECO:0000256" key="1">
    <source>
        <dbReference type="SAM" id="MobiDB-lite"/>
    </source>
</evidence>
<gene>
    <name evidence="2" type="ordered locus">NGR_b09120</name>
</gene>
<dbReference type="RefSeq" id="WP_015887025.1">
    <property type="nucleotide sequence ID" value="NC_012586.1"/>
</dbReference>
<dbReference type="HOGENOM" id="CLU_2318206_0_0_5"/>
<proteinExistence type="predicted"/>
<dbReference type="OrthoDB" id="9933938at2"/>
<protein>
    <submittedName>
        <fullName evidence="2">Uncharacterized protein</fullName>
    </submittedName>
</protein>
<dbReference type="Proteomes" id="UP000001054">
    <property type="component" value="Plasmid pNGR234b"/>
</dbReference>
<dbReference type="PATRIC" id="fig|394.7.peg.1343"/>
<dbReference type="EMBL" id="CP000874">
    <property type="protein sequence ID" value="ACP22368.1"/>
    <property type="molecule type" value="Genomic_DNA"/>
</dbReference>
<feature type="region of interest" description="Disordered" evidence="1">
    <location>
        <begin position="68"/>
        <end position="99"/>
    </location>
</feature>
<geneLocation type="plasmid" evidence="3">
    <name>sym pNGR234b</name>
</geneLocation>
<reference evidence="3" key="1">
    <citation type="journal article" date="2004" name="J. Bacteriol.">
        <title>An evolutionary hot spot: the pNGR234b replicon of Rhizobium sp. strain NGR234.</title>
        <authorList>
            <person name="Streit W.R."/>
            <person name="Schmitz R.A."/>
            <person name="Perret X."/>
            <person name="Staehelin C."/>
            <person name="Deakin W.J."/>
            <person name="Raasch C."/>
            <person name="Liesegang H."/>
            <person name="Broughton W.J."/>
        </authorList>
    </citation>
    <scope>NUCLEOTIDE SEQUENCE [LARGE SCALE GENOMIC DNA]</scope>
    <source>
        <strain evidence="3">NBRC 101917 / NGR234</strain>
    </source>
</reference>
<accession>C3KQL0</accession>
<evidence type="ECO:0000313" key="2">
    <source>
        <dbReference type="EMBL" id="ACP22368.1"/>
    </source>
</evidence>
<sequence>MGPLFRNAGLPTYHEAMLFVRMKPQPRQASLEATFAAARTPLSSGLQALCYYERAGLVKRVTPVSREAPHSSSRMLVRPTRNAGAKPEVLGVSGSDIEG</sequence>
<dbReference type="AlphaFoldDB" id="C3KQL0"/>
<keyword evidence="3" id="KW-1185">Reference proteome</keyword>